<comment type="catalytic activity">
    <reaction evidence="5">
        <text>N(6)-acetyl-L-lysyl-[protein] + NAD(+) + H2O = 2''-O-acetyl-ADP-D-ribose + nicotinamide + L-lysyl-[protein]</text>
        <dbReference type="Rhea" id="RHEA:43636"/>
        <dbReference type="Rhea" id="RHEA-COMP:9752"/>
        <dbReference type="Rhea" id="RHEA-COMP:10731"/>
        <dbReference type="ChEBI" id="CHEBI:15377"/>
        <dbReference type="ChEBI" id="CHEBI:17154"/>
        <dbReference type="ChEBI" id="CHEBI:29969"/>
        <dbReference type="ChEBI" id="CHEBI:57540"/>
        <dbReference type="ChEBI" id="CHEBI:61930"/>
        <dbReference type="ChEBI" id="CHEBI:83767"/>
        <dbReference type="EC" id="2.3.1.286"/>
    </reaction>
</comment>
<evidence type="ECO:0000259" key="7">
    <source>
        <dbReference type="PROSITE" id="PS50305"/>
    </source>
</evidence>
<dbReference type="CDD" id="cd01409">
    <property type="entry name" value="SIRT4"/>
    <property type="match status" value="1"/>
</dbReference>
<evidence type="ECO:0000256" key="4">
    <source>
        <dbReference type="ARBA" id="ARBA00023027"/>
    </source>
</evidence>
<feature type="binding site" evidence="5 6">
    <location>
        <position position="135"/>
    </location>
    <ligand>
        <name>Zn(2+)</name>
        <dbReference type="ChEBI" id="CHEBI:29105"/>
    </ligand>
</feature>
<keyword evidence="1 5" id="KW-0808">Transferase</keyword>
<keyword evidence="2 5" id="KW-0479">Metal-binding</keyword>
<dbReference type="RefSeq" id="WP_146311049.1">
    <property type="nucleotide sequence ID" value="NZ_VOHE01000002.1"/>
</dbReference>
<dbReference type="GO" id="GO:0005737">
    <property type="term" value="C:cytoplasm"/>
    <property type="evidence" value="ECO:0007669"/>
    <property type="project" value="UniProtKB-SubCell"/>
</dbReference>
<feature type="binding site" evidence="5">
    <location>
        <begin position="252"/>
        <end position="254"/>
    </location>
    <ligand>
        <name>NAD(+)</name>
        <dbReference type="ChEBI" id="CHEBI:57540"/>
    </ligand>
</feature>
<comment type="cofactor">
    <cofactor evidence="5">
        <name>Zn(2+)</name>
        <dbReference type="ChEBI" id="CHEBI:29105"/>
    </cofactor>
    <text evidence="5">Binds 1 zinc ion per subunit.</text>
</comment>
<feature type="active site" description="Proton acceptor" evidence="5 6">
    <location>
        <position position="127"/>
    </location>
</feature>
<dbReference type="Gene3D" id="3.30.1600.10">
    <property type="entry name" value="SIR2/SIRT2 'Small Domain"/>
    <property type="match status" value="1"/>
</dbReference>
<feature type="domain" description="Deacetylase sirtuin-type" evidence="7">
    <location>
        <begin position="6"/>
        <end position="279"/>
    </location>
</feature>
<protein>
    <recommendedName>
        <fullName evidence="5">NAD-dependent protein deacetylase</fullName>
        <ecNumber evidence="5">2.3.1.286</ecNumber>
    </recommendedName>
    <alternativeName>
        <fullName evidence="5">Regulatory protein SIR2 homolog</fullName>
    </alternativeName>
</protein>
<dbReference type="InterPro" id="IPR026591">
    <property type="entry name" value="Sirtuin_cat_small_dom_sf"/>
</dbReference>
<dbReference type="Proteomes" id="UP000315949">
    <property type="component" value="Unassembled WGS sequence"/>
</dbReference>
<dbReference type="HAMAP" id="MF_01967">
    <property type="entry name" value="Sirtuin_ClassII"/>
    <property type="match status" value="1"/>
</dbReference>
<dbReference type="PANTHER" id="PTHR11085">
    <property type="entry name" value="NAD-DEPENDENT PROTEIN DEACYLASE SIRTUIN-5, MITOCHONDRIAL-RELATED"/>
    <property type="match status" value="1"/>
</dbReference>
<dbReference type="InterPro" id="IPR050134">
    <property type="entry name" value="NAD-dep_sirtuin_deacylases"/>
</dbReference>
<evidence type="ECO:0000256" key="2">
    <source>
        <dbReference type="ARBA" id="ARBA00022723"/>
    </source>
</evidence>
<dbReference type="AlphaFoldDB" id="A0A5C5U4U8"/>
<feature type="binding site" evidence="5 6">
    <location>
        <position position="189"/>
    </location>
    <ligand>
        <name>Zn(2+)</name>
        <dbReference type="ChEBI" id="CHEBI:29105"/>
    </ligand>
</feature>
<evidence type="ECO:0000313" key="8">
    <source>
        <dbReference type="EMBL" id="TWT20512.1"/>
    </source>
</evidence>
<comment type="caution">
    <text evidence="5">Lacks conserved residue(s) required for the propagation of feature annotation.</text>
</comment>
<reference evidence="8 9" key="1">
    <citation type="submission" date="2019-07" db="EMBL/GenBank/DDBJ databases">
        <title>Luteimonas sp. YD-1 nov., isolated from acidic soil.</title>
        <authorList>
            <person name="Zhou J."/>
        </authorList>
    </citation>
    <scope>NUCLEOTIDE SEQUENCE [LARGE SCALE GENOMIC DNA]</scope>
    <source>
        <strain evidence="8 9">YD-1</strain>
    </source>
</reference>
<evidence type="ECO:0000256" key="1">
    <source>
        <dbReference type="ARBA" id="ARBA00022679"/>
    </source>
</evidence>
<feature type="binding site" evidence="5 6">
    <location>
        <position position="186"/>
    </location>
    <ligand>
        <name>Zn(2+)</name>
        <dbReference type="ChEBI" id="CHEBI:29105"/>
    </ligand>
</feature>
<dbReference type="PANTHER" id="PTHR11085:SF10">
    <property type="entry name" value="NAD-DEPENDENT PROTEIN DEACYLASE SIRTUIN-5, MITOCHONDRIAL-RELATED"/>
    <property type="match status" value="1"/>
</dbReference>
<dbReference type="NCBIfam" id="NF003738">
    <property type="entry name" value="PRK05333.1"/>
    <property type="match status" value="1"/>
</dbReference>
<keyword evidence="3 5" id="KW-0862">Zinc</keyword>
<accession>A0A5C5U4U8</accession>
<comment type="caution">
    <text evidence="8">The sequence shown here is derived from an EMBL/GenBank/DDBJ whole genome shotgun (WGS) entry which is preliminary data.</text>
</comment>
<keyword evidence="9" id="KW-1185">Reference proteome</keyword>
<dbReference type="EMBL" id="VOHE01000002">
    <property type="protein sequence ID" value="TWT20512.1"/>
    <property type="molecule type" value="Genomic_DNA"/>
</dbReference>
<dbReference type="Gene3D" id="3.40.50.1220">
    <property type="entry name" value="TPP-binding domain"/>
    <property type="match status" value="1"/>
</dbReference>
<feature type="binding site" evidence="5 6">
    <location>
        <position position="138"/>
    </location>
    <ligand>
        <name>Zn(2+)</name>
        <dbReference type="ChEBI" id="CHEBI:29105"/>
    </ligand>
</feature>
<feature type="binding site" evidence="5">
    <location>
        <position position="270"/>
    </location>
    <ligand>
        <name>NAD(+)</name>
        <dbReference type="ChEBI" id="CHEBI:57540"/>
    </ligand>
</feature>
<evidence type="ECO:0000256" key="3">
    <source>
        <dbReference type="ARBA" id="ARBA00022833"/>
    </source>
</evidence>
<gene>
    <name evidence="5" type="primary">cobB</name>
    <name evidence="8" type="ORF">FQY79_03995</name>
</gene>
<organism evidence="8 9">
    <name type="scientific">Luteimonas wenzhouensis</name>
    <dbReference type="NCBI Taxonomy" id="2599615"/>
    <lineage>
        <taxon>Bacteria</taxon>
        <taxon>Pseudomonadati</taxon>
        <taxon>Pseudomonadota</taxon>
        <taxon>Gammaproteobacteria</taxon>
        <taxon>Lysobacterales</taxon>
        <taxon>Lysobacteraceae</taxon>
        <taxon>Luteimonas</taxon>
    </lineage>
</organism>
<dbReference type="InterPro" id="IPR026587">
    <property type="entry name" value="Sirtuin_class_II"/>
</dbReference>
<dbReference type="PROSITE" id="PS50305">
    <property type="entry name" value="SIRTUIN"/>
    <property type="match status" value="1"/>
</dbReference>
<dbReference type="EC" id="2.3.1.286" evidence="5"/>
<dbReference type="GO" id="GO:0070403">
    <property type="term" value="F:NAD+ binding"/>
    <property type="evidence" value="ECO:0007669"/>
    <property type="project" value="UniProtKB-UniRule"/>
</dbReference>
<keyword evidence="5" id="KW-0963">Cytoplasm</keyword>
<proteinExistence type="inferred from homology"/>
<dbReference type="GO" id="GO:0008270">
    <property type="term" value="F:zinc ion binding"/>
    <property type="evidence" value="ECO:0007669"/>
    <property type="project" value="UniProtKB-UniRule"/>
</dbReference>
<dbReference type="InterPro" id="IPR003000">
    <property type="entry name" value="Sirtuin"/>
</dbReference>
<evidence type="ECO:0000256" key="5">
    <source>
        <dbReference type="HAMAP-Rule" id="MF_01967"/>
    </source>
</evidence>
<dbReference type="SUPFAM" id="SSF52467">
    <property type="entry name" value="DHS-like NAD/FAD-binding domain"/>
    <property type="match status" value="1"/>
</dbReference>
<feature type="binding site" evidence="5">
    <location>
        <begin position="109"/>
        <end position="112"/>
    </location>
    <ligand>
        <name>NAD(+)</name>
        <dbReference type="ChEBI" id="CHEBI:57540"/>
    </ligand>
</feature>
<sequence>MPAPAAPSVATAAASLRDWLGRHQRVFVLTGAGCSTASGIPDYRDANGDWKRTPPITLQALVGSDAAYRRYWARSSVGWPRFLAARPNRAHHALAEFERRGRVSLLLTQNVDGLHQRAGSRDVLDLHGRLDAVVCLGCGERTSREAVQGRIEAANPGWHAGMARAAPDGDADIADEAVAGFRAPRCARCDGLLKPDVVFFGEAVPRTRVEQARRALHGSDAMLVAGSSLMVWSGLRFVRAAVDLGLPVAILNRGRTRADDLAGLRIDADIATALEEALA</sequence>
<dbReference type="InterPro" id="IPR029035">
    <property type="entry name" value="DHS-like_NAD/FAD-binding_dom"/>
</dbReference>
<name>A0A5C5U4U8_9GAMM</name>
<comment type="subcellular location">
    <subcellularLocation>
        <location evidence="5">Cytoplasm</location>
    </subcellularLocation>
</comment>
<feature type="binding site" evidence="5">
    <location>
        <begin position="226"/>
        <end position="228"/>
    </location>
    <ligand>
        <name>NAD(+)</name>
        <dbReference type="ChEBI" id="CHEBI:57540"/>
    </ligand>
</feature>
<dbReference type="GO" id="GO:0017136">
    <property type="term" value="F:histone deacetylase activity, NAD-dependent"/>
    <property type="evidence" value="ECO:0007669"/>
    <property type="project" value="TreeGrafter"/>
</dbReference>
<evidence type="ECO:0000313" key="9">
    <source>
        <dbReference type="Proteomes" id="UP000315949"/>
    </source>
</evidence>
<keyword evidence="4 5" id="KW-0520">NAD</keyword>
<evidence type="ECO:0000256" key="6">
    <source>
        <dbReference type="PROSITE-ProRule" id="PRU00236"/>
    </source>
</evidence>
<dbReference type="OrthoDB" id="9800582at2"/>
<dbReference type="Pfam" id="PF02146">
    <property type="entry name" value="SIR2"/>
    <property type="match status" value="1"/>
</dbReference>
<dbReference type="InterPro" id="IPR026590">
    <property type="entry name" value="Ssirtuin_cat_dom"/>
</dbReference>
<comment type="function">
    <text evidence="5">NAD-dependent protein deacetylase which modulates the activities of several enzymes which are inactive in their acetylated form.</text>
</comment>
<comment type="similarity">
    <text evidence="5">Belongs to the sirtuin family. Class II subfamily.</text>
</comment>